<evidence type="ECO:0000313" key="3">
    <source>
        <dbReference type="Proteomes" id="UP001140949"/>
    </source>
</evidence>
<comment type="caution">
    <text evidence="2">The sequence shown here is derived from an EMBL/GenBank/DDBJ whole genome shotgun (WGS) entry which is preliminary data.</text>
</comment>
<proteinExistence type="predicted"/>
<feature type="region of interest" description="Disordered" evidence="1">
    <location>
        <begin position="1"/>
        <end position="22"/>
    </location>
</feature>
<keyword evidence="3" id="KW-1185">Reference proteome</keyword>
<reference evidence="2" key="2">
    <citation type="submission" date="2023-04" db="EMBL/GenBank/DDBJ databases">
        <authorList>
            <person name="Bruccoleri R.E."/>
            <person name="Oakeley E.J."/>
            <person name="Faust A.-M."/>
            <person name="Dessus-Babus S."/>
            <person name="Altorfer M."/>
            <person name="Burckhardt D."/>
            <person name="Oertli M."/>
            <person name="Naumann U."/>
            <person name="Petersen F."/>
            <person name="Wong J."/>
        </authorList>
    </citation>
    <scope>NUCLEOTIDE SEQUENCE</scope>
    <source>
        <strain evidence="2">GSM-AAB239-AS_SAM_17_03QT</strain>
        <tissue evidence="2">Leaf</tissue>
    </source>
</reference>
<dbReference type="AlphaFoldDB" id="A0AAX6FVY0"/>
<dbReference type="EMBL" id="JANAVB010025598">
    <property type="protein sequence ID" value="KAJ6820437.1"/>
    <property type="molecule type" value="Genomic_DNA"/>
</dbReference>
<name>A0AAX6FVY0_IRIPA</name>
<sequence>MENNLCRAAEHSGRGDAGVSGRVERLQRRLRRRCCGHGSVSFWLATGSTISAMAGCGLDGKLGSVVGSMRHPMGSGQDR</sequence>
<organism evidence="2 3">
    <name type="scientific">Iris pallida</name>
    <name type="common">Sweet iris</name>
    <dbReference type="NCBI Taxonomy" id="29817"/>
    <lineage>
        <taxon>Eukaryota</taxon>
        <taxon>Viridiplantae</taxon>
        <taxon>Streptophyta</taxon>
        <taxon>Embryophyta</taxon>
        <taxon>Tracheophyta</taxon>
        <taxon>Spermatophyta</taxon>
        <taxon>Magnoliopsida</taxon>
        <taxon>Liliopsida</taxon>
        <taxon>Asparagales</taxon>
        <taxon>Iridaceae</taxon>
        <taxon>Iridoideae</taxon>
        <taxon>Irideae</taxon>
        <taxon>Iris</taxon>
    </lineage>
</organism>
<reference evidence="2" key="1">
    <citation type="journal article" date="2023" name="GigaByte">
        <title>Genome assembly of the bearded iris, Iris pallida Lam.</title>
        <authorList>
            <person name="Bruccoleri R.E."/>
            <person name="Oakeley E.J."/>
            <person name="Faust A.M.E."/>
            <person name="Altorfer M."/>
            <person name="Dessus-Babus S."/>
            <person name="Burckhardt D."/>
            <person name="Oertli M."/>
            <person name="Naumann U."/>
            <person name="Petersen F."/>
            <person name="Wong J."/>
        </authorList>
    </citation>
    <scope>NUCLEOTIDE SEQUENCE</scope>
    <source>
        <strain evidence="2">GSM-AAB239-AS_SAM_17_03QT</strain>
    </source>
</reference>
<evidence type="ECO:0000313" key="2">
    <source>
        <dbReference type="EMBL" id="KAJ6820437.1"/>
    </source>
</evidence>
<protein>
    <submittedName>
        <fullName evidence="2">Uncharacterized protein</fullName>
    </submittedName>
</protein>
<dbReference type="Proteomes" id="UP001140949">
    <property type="component" value="Unassembled WGS sequence"/>
</dbReference>
<accession>A0AAX6FVY0</accession>
<evidence type="ECO:0000256" key="1">
    <source>
        <dbReference type="SAM" id="MobiDB-lite"/>
    </source>
</evidence>
<gene>
    <name evidence="2" type="ORF">M6B38_397010</name>
</gene>